<name>A0A644XY13_9ZZZZ</name>
<accession>A0A644XY13</accession>
<dbReference type="Gene3D" id="3.30.70.1260">
    <property type="entry name" value="bacterial protein sp0830 like"/>
    <property type="match status" value="1"/>
</dbReference>
<reference evidence="1" key="1">
    <citation type="submission" date="2019-08" db="EMBL/GenBank/DDBJ databases">
        <authorList>
            <person name="Kucharzyk K."/>
            <person name="Murdoch R.W."/>
            <person name="Higgins S."/>
            <person name="Loffler F."/>
        </authorList>
    </citation>
    <scope>NUCLEOTIDE SEQUENCE</scope>
</reference>
<evidence type="ECO:0000313" key="1">
    <source>
        <dbReference type="EMBL" id="MPM20678.1"/>
    </source>
</evidence>
<evidence type="ECO:0008006" key="2">
    <source>
        <dbReference type="Google" id="ProtNLM"/>
    </source>
</evidence>
<comment type="caution">
    <text evidence="1">The sequence shown here is derived from an EMBL/GenBank/DDBJ whole genome shotgun (WGS) entry which is preliminary data.</text>
</comment>
<dbReference type="InterPro" id="IPR012545">
    <property type="entry name" value="DUF1697"/>
</dbReference>
<dbReference type="AlphaFoldDB" id="A0A644XY13"/>
<protein>
    <recommendedName>
        <fullName evidence="2">DUF1697 domain-containing protein</fullName>
    </recommendedName>
</protein>
<gene>
    <name evidence="1" type="ORF">SDC9_67114</name>
</gene>
<organism evidence="1">
    <name type="scientific">bioreactor metagenome</name>
    <dbReference type="NCBI Taxonomy" id="1076179"/>
    <lineage>
        <taxon>unclassified sequences</taxon>
        <taxon>metagenomes</taxon>
        <taxon>ecological metagenomes</taxon>
    </lineage>
</organism>
<dbReference type="PIRSF" id="PIRSF008502">
    <property type="entry name" value="UCP008502"/>
    <property type="match status" value="1"/>
</dbReference>
<dbReference type="SUPFAM" id="SSF160379">
    <property type="entry name" value="SP0830-like"/>
    <property type="match status" value="1"/>
</dbReference>
<dbReference type="Gene3D" id="3.30.70.1280">
    <property type="entry name" value="SP0830-like domains"/>
    <property type="match status" value="1"/>
</dbReference>
<sequence>MEKYIALLRGVNVGGKNQISMPELKKFFENSGFMDVTTYINSGNIIFSAGKEDTLSLQLKIHQLISDTFRLDIAVAVISAVELREALVHAPLWWGEDIDARHNAIFVISPANPSEIIESVGQLKPEYEQVAMYGNVIFWSAPLATFSRTRFSKVVSTPSYGSVTIRNANTAKKLEQLSR</sequence>
<proteinExistence type="predicted"/>
<dbReference type="PANTHER" id="PTHR36439:SF1">
    <property type="entry name" value="DUF1697 DOMAIN-CONTAINING PROTEIN"/>
    <property type="match status" value="1"/>
</dbReference>
<dbReference type="EMBL" id="VSSQ01003434">
    <property type="protein sequence ID" value="MPM20678.1"/>
    <property type="molecule type" value="Genomic_DNA"/>
</dbReference>
<dbReference type="PANTHER" id="PTHR36439">
    <property type="entry name" value="BLL4334 PROTEIN"/>
    <property type="match status" value="1"/>
</dbReference>
<dbReference type="Pfam" id="PF08002">
    <property type="entry name" value="DUF1697"/>
    <property type="match status" value="1"/>
</dbReference>